<dbReference type="GO" id="GO:0016787">
    <property type="term" value="F:hydrolase activity"/>
    <property type="evidence" value="ECO:0007669"/>
    <property type="project" value="UniProtKB-KW"/>
</dbReference>
<dbReference type="PANTHER" id="PTHR42976">
    <property type="entry name" value="BIFUNCTIONAL CHITINASE/LYSOZYME-RELATED"/>
    <property type="match status" value="1"/>
</dbReference>
<dbReference type="SUPFAM" id="SSF51445">
    <property type="entry name" value="(Trans)glycosidases"/>
    <property type="match status" value="1"/>
</dbReference>
<protein>
    <submittedName>
        <fullName evidence="1">Chitinase (Glycosyl hydrolase family 18)</fullName>
    </submittedName>
</protein>
<dbReference type="Gene3D" id="3.20.20.80">
    <property type="entry name" value="Glycosidases"/>
    <property type="match status" value="1"/>
</dbReference>
<proteinExistence type="predicted"/>
<dbReference type="EMBL" id="VISQ01000001">
    <property type="protein sequence ID" value="TVZ71532.1"/>
    <property type="molecule type" value="Genomic_DNA"/>
</dbReference>
<dbReference type="PANTHER" id="PTHR42976:SF1">
    <property type="entry name" value="GH18 DOMAIN-CONTAINING PROTEIN-RELATED"/>
    <property type="match status" value="1"/>
</dbReference>
<name>A0A542BQT6_SERFO</name>
<reference evidence="1" key="2">
    <citation type="submission" date="2019-08" db="EMBL/GenBank/DDBJ databases">
        <title>Investigation of anaerobic lignin degradation for improved lignocellulosic biofuels.</title>
        <authorList>
            <person name="Deangelis K.PhD."/>
        </authorList>
    </citation>
    <scope>NUCLEOTIDE SEQUENCE [LARGE SCALE GENOMIC DNA]</scope>
    <source>
        <strain evidence="1">128R</strain>
    </source>
</reference>
<dbReference type="InterPro" id="IPR017853">
    <property type="entry name" value="GH"/>
</dbReference>
<accession>A0A542BQT6</accession>
<sequence>MAKTKFAPFIDVSVNADWSDWQNYPQGRPNKIYSDAAIKLGMDMLFFGFLTAAPNNQACWAAQPTMPIGWAQPLAKELIAGGVKVAVSFGGAANSDVSKVMTVDQLIATYQQTIDQLGATHLDFDFENGLYDEDKAFTALQTIKAKNPTVTMSLTLPIMPTGLNGVGLALVQKAKAAGLEMKVNGMAMDYYSPNYTEMGEAAVLAATSLKGQLAVIYPALTDAQLYEKVQITPMIGINDDGTMFTFADINILTAFAKTSAMDLIAIWSLTRDNPGGGQWADAEHSGNPEQTVPFEYSSRFVAAMK</sequence>
<dbReference type="InterPro" id="IPR052750">
    <property type="entry name" value="GH18_Chitinase"/>
</dbReference>
<organism evidence="1">
    <name type="scientific">Serratia fonticola</name>
    <dbReference type="NCBI Taxonomy" id="47917"/>
    <lineage>
        <taxon>Bacteria</taxon>
        <taxon>Pseudomonadati</taxon>
        <taxon>Pseudomonadota</taxon>
        <taxon>Gammaproteobacteria</taxon>
        <taxon>Enterobacterales</taxon>
        <taxon>Yersiniaceae</taxon>
        <taxon>Serratia</taxon>
    </lineage>
</organism>
<keyword evidence="1" id="KW-0378">Hydrolase</keyword>
<dbReference type="AlphaFoldDB" id="A0A542BQT6"/>
<gene>
    <name evidence="1" type="ORF">FHU10_4164</name>
</gene>
<evidence type="ECO:0000313" key="1">
    <source>
        <dbReference type="EMBL" id="TVZ71532.1"/>
    </source>
</evidence>
<comment type="caution">
    <text evidence="1">The sequence shown here is derived from an EMBL/GenBank/DDBJ whole genome shotgun (WGS) entry which is preliminary data.</text>
</comment>
<dbReference type="CDD" id="cd06543">
    <property type="entry name" value="GH18_PF-ChiA-like"/>
    <property type="match status" value="1"/>
</dbReference>
<reference evidence="1" key="1">
    <citation type="submission" date="2019-06" db="EMBL/GenBank/DDBJ databases">
        <authorList>
            <person name="Deangelis K."/>
            <person name="Huntemann M."/>
            <person name="Clum A."/>
            <person name="Pillay M."/>
            <person name="Palaniappan K."/>
            <person name="Varghese N."/>
            <person name="Mikhailova N."/>
            <person name="Stamatis D."/>
            <person name="Reddy T."/>
            <person name="Daum C."/>
            <person name="Shapiro N."/>
            <person name="Ivanova N."/>
            <person name="Kyrpides N."/>
            <person name="Woyke T."/>
        </authorList>
    </citation>
    <scope>NUCLEOTIDE SEQUENCE [LARGE SCALE GENOMIC DNA]</scope>
    <source>
        <strain evidence="1">128R</strain>
    </source>
</reference>
<dbReference type="OrthoDB" id="6018988at2"/>